<keyword evidence="6 12" id="KW-0418">Kinase</keyword>
<evidence type="ECO:0000256" key="1">
    <source>
        <dbReference type="ARBA" id="ARBA00004651"/>
    </source>
</evidence>
<evidence type="ECO:0000256" key="7">
    <source>
        <dbReference type="ARBA" id="ARBA00022989"/>
    </source>
</evidence>
<dbReference type="CDD" id="cd18773">
    <property type="entry name" value="PDC1_HK_sensor"/>
    <property type="match status" value="1"/>
</dbReference>
<keyword evidence="5 10" id="KW-0812">Transmembrane</keyword>
<dbReference type="PANTHER" id="PTHR42713">
    <property type="entry name" value="HISTIDINE KINASE-RELATED"/>
    <property type="match status" value="1"/>
</dbReference>
<dbReference type="Proteomes" id="UP000522720">
    <property type="component" value="Unassembled WGS sequence"/>
</dbReference>
<dbReference type="Pfam" id="PF02743">
    <property type="entry name" value="dCache_1"/>
    <property type="match status" value="1"/>
</dbReference>
<feature type="coiled-coil region" evidence="9">
    <location>
        <begin position="345"/>
        <end position="372"/>
    </location>
</feature>
<sequence length="571" mass="65097">MRKHSLAVQLFLYSFLVMMALLGVVGTFYYQTSSTEIGHLIEQKTRDSLQQSGSFITSYLNKLKQTTNSLAGNRLLKEYIAHPDEDHKEALLFLMNSLLMGDVDLVSAVLVTKEGQVVSTDSQLTMKTSSDMMAESWYQAAIDQKAMPVLTPAHKESLTQKGEQWVISITREIEDSEGNNKGVLRLDIDYSRLENYLDQLTLGDTGFAFIVNSQKEFVYHPKKEVYSSKEEMDAMQPYLAVENGYTSSEKEFVYQIEIPDSQWTLVGVSSLDELHMVRHQILYAFLGSGLVALLISGLGSALVIRIWLKPIRDLQEVILAVGQGQSHLRAKEVGTAELLDLSRYFNKMLDQIDALMASVKQQEQDIREYELVALASQINPHFLYNTLDTIVWMTEFNDRKRVVEITKALAKYFRIALNNGNEQICLKDEMEHVRQYLFIQKQRYGNKLNYELHELPVYADYQVPKLILQPIVENAIYHGIKEVERDGLIEVTVSETTEHLRIDIRDNGKGMDSQNKATGTTKTVHQGGVGLKNVDQRLALQFGTDYHMEITSEKDHFTQVSLFLPKRVKEL</sequence>
<evidence type="ECO:0000256" key="5">
    <source>
        <dbReference type="ARBA" id="ARBA00022692"/>
    </source>
</evidence>
<dbReference type="AlphaFoldDB" id="A0A7X6S1P5"/>
<feature type="domain" description="HAMP" evidence="11">
    <location>
        <begin position="305"/>
        <end position="357"/>
    </location>
</feature>
<name>A0A7X6S1P5_9STRE</name>
<evidence type="ECO:0000313" key="13">
    <source>
        <dbReference type="Proteomes" id="UP000522720"/>
    </source>
</evidence>
<keyword evidence="9" id="KW-0175">Coiled coil</keyword>
<dbReference type="GO" id="GO:0000155">
    <property type="term" value="F:phosphorelay sensor kinase activity"/>
    <property type="evidence" value="ECO:0007669"/>
    <property type="project" value="InterPro"/>
</dbReference>
<keyword evidence="4" id="KW-0808">Transferase</keyword>
<dbReference type="PROSITE" id="PS50885">
    <property type="entry name" value="HAMP"/>
    <property type="match status" value="1"/>
</dbReference>
<dbReference type="InterPro" id="IPR036890">
    <property type="entry name" value="HATPase_C_sf"/>
</dbReference>
<dbReference type="EMBL" id="JAAXPR010000008">
    <property type="protein sequence ID" value="NKZ20371.1"/>
    <property type="molecule type" value="Genomic_DNA"/>
</dbReference>
<dbReference type="SMART" id="SM00304">
    <property type="entry name" value="HAMP"/>
    <property type="match status" value="1"/>
</dbReference>
<dbReference type="CDD" id="cd12912">
    <property type="entry name" value="PDC2_MCP_like"/>
    <property type="match status" value="1"/>
</dbReference>
<dbReference type="Gene3D" id="3.30.565.10">
    <property type="entry name" value="Histidine kinase-like ATPase, C-terminal domain"/>
    <property type="match status" value="1"/>
</dbReference>
<keyword evidence="2" id="KW-1003">Cell membrane</keyword>
<dbReference type="CDD" id="cd06225">
    <property type="entry name" value="HAMP"/>
    <property type="match status" value="1"/>
</dbReference>
<proteinExistence type="predicted"/>
<protein>
    <submittedName>
        <fullName evidence="12">Sensor histidine kinase</fullName>
    </submittedName>
</protein>
<dbReference type="Pfam" id="PF06580">
    <property type="entry name" value="His_kinase"/>
    <property type="match status" value="1"/>
</dbReference>
<dbReference type="Gene3D" id="3.30.450.20">
    <property type="entry name" value="PAS domain"/>
    <property type="match status" value="2"/>
</dbReference>
<comment type="subcellular location">
    <subcellularLocation>
        <location evidence="1">Cell membrane</location>
        <topology evidence="1">Multi-pass membrane protein</topology>
    </subcellularLocation>
</comment>
<feature type="transmembrane region" description="Helical" evidence="10">
    <location>
        <begin position="281"/>
        <end position="308"/>
    </location>
</feature>
<evidence type="ECO:0000256" key="6">
    <source>
        <dbReference type="ARBA" id="ARBA00022777"/>
    </source>
</evidence>
<keyword evidence="3" id="KW-0597">Phosphoprotein</keyword>
<dbReference type="Pfam" id="PF02518">
    <property type="entry name" value="HATPase_c"/>
    <property type="match status" value="1"/>
</dbReference>
<dbReference type="InterPro" id="IPR003660">
    <property type="entry name" value="HAMP_dom"/>
</dbReference>
<keyword evidence="13" id="KW-1185">Reference proteome</keyword>
<dbReference type="Pfam" id="PF00672">
    <property type="entry name" value="HAMP"/>
    <property type="match status" value="1"/>
</dbReference>
<evidence type="ECO:0000259" key="11">
    <source>
        <dbReference type="PROSITE" id="PS50885"/>
    </source>
</evidence>
<reference evidence="12 13" key="1">
    <citation type="submission" date="2020-04" db="EMBL/GenBank/DDBJ databases">
        <title>MicrobeNet Type strains.</title>
        <authorList>
            <person name="Nicholson A.C."/>
        </authorList>
    </citation>
    <scope>NUCLEOTIDE SEQUENCE [LARGE SCALE GENOMIC DNA]</scope>
    <source>
        <strain evidence="12 13">CCUG 69612</strain>
    </source>
</reference>
<gene>
    <name evidence="12" type="ORF">HF992_05855</name>
</gene>
<evidence type="ECO:0000256" key="9">
    <source>
        <dbReference type="SAM" id="Coils"/>
    </source>
</evidence>
<dbReference type="InterPro" id="IPR033479">
    <property type="entry name" value="dCache_1"/>
</dbReference>
<evidence type="ECO:0000313" key="12">
    <source>
        <dbReference type="EMBL" id="NKZ20371.1"/>
    </source>
</evidence>
<dbReference type="InterPro" id="IPR010559">
    <property type="entry name" value="Sig_transdc_His_kin_internal"/>
</dbReference>
<evidence type="ECO:0000256" key="10">
    <source>
        <dbReference type="SAM" id="Phobius"/>
    </source>
</evidence>
<evidence type="ECO:0000256" key="8">
    <source>
        <dbReference type="ARBA" id="ARBA00023136"/>
    </source>
</evidence>
<dbReference type="RefSeq" id="WP_168549126.1">
    <property type="nucleotide sequence ID" value="NZ_JAAXPR010000008.1"/>
</dbReference>
<dbReference type="Gene3D" id="6.10.340.10">
    <property type="match status" value="1"/>
</dbReference>
<dbReference type="InterPro" id="IPR051552">
    <property type="entry name" value="HptR"/>
</dbReference>
<dbReference type="SUPFAM" id="SSF55874">
    <property type="entry name" value="ATPase domain of HSP90 chaperone/DNA topoisomerase II/histidine kinase"/>
    <property type="match status" value="1"/>
</dbReference>
<keyword evidence="8 10" id="KW-0472">Membrane</keyword>
<dbReference type="PANTHER" id="PTHR42713:SF2">
    <property type="entry name" value="TWO-COMPONENT SENSOR KINASE YESM"/>
    <property type="match status" value="1"/>
</dbReference>
<accession>A0A7X6S1P5</accession>
<evidence type="ECO:0000256" key="3">
    <source>
        <dbReference type="ARBA" id="ARBA00022553"/>
    </source>
</evidence>
<organism evidence="12 13">
    <name type="scientific">Streptococcus ovuberis</name>
    <dbReference type="NCBI Taxonomy" id="1936207"/>
    <lineage>
        <taxon>Bacteria</taxon>
        <taxon>Bacillati</taxon>
        <taxon>Bacillota</taxon>
        <taxon>Bacilli</taxon>
        <taxon>Lactobacillales</taxon>
        <taxon>Streptococcaceae</taxon>
        <taxon>Streptococcus</taxon>
    </lineage>
</organism>
<dbReference type="SMART" id="SM00387">
    <property type="entry name" value="HATPase_c"/>
    <property type="match status" value="1"/>
</dbReference>
<comment type="caution">
    <text evidence="12">The sequence shown here is derived from an EMBL/GenBank/DDBJ whole genome shotgun (WGS) entry which is preliminary data.</text>
</comment>
<keyword evidence="7 10" id="KW-1133">Transmembrane helix</keyword>
<dbReference type="GO" id="GO:0005886">
    <property type="term" value="C:plasma membrane"/>
    <property type="evidence" value="ECO:0007669"/>
    <property type="project" value="UniProtKB-SubCell"/>
</dbReference>
<dbReference type="InterPro" id="IPR003594">
    <property type="entry name" value="HATPase_dom"/>
</dbReference>
<evidence type="ECO:0000256" key="4">
    <source>
        <dbReference type="ARBA" id="ARBA00022679"/>
    </source>
</evidence>
<feature type="transmembrane region" description="Helical" evidence="10">
    <location>
        <begin position="6"/>
        <end position="30"/>
    </location>
</feature>
<evidence type="ECO:0000256" key="2">
    <source>
        <dbReference type="ARBA" id="ARBA00022475"/>
    </source>
</evidence>